<name>A0AAD6UYU1_9AGAR</name>
<evidence type="ECO:0000313" key="3">
    <source>
        <dbReference type="Proteomes" id="UP001219525"/>
    </source>
</evidence>
<protein>
    <recommendedName>
        <fullName evidence="1">BTB domain-containing protein</fullName>
    </recommendedName>
</protein>
<evidence type="ECO:0000259" key="1">
    <source>
        <dbReference type="PROSITE" id="PS50097"/>
    </source>
</evidence>
<dbReference type="InterPro" id="IPR000210">
    <property type="entry name" value="BTB/POZ_dom"/>
</dbReference>
<dbReference type="InterPro" id="IPR011333">
    <property type="entry name" value="SKP1/BTB/POZ_sf"/>
</dbReference>
<evidence type="ECO:0000313" key="2">
    <source>
        <dbReference type="EMBL" id="KAJ7197728.1"/>
    </source>
</evidence>
<gene>
    <name evidence="2" type="ORF">GGX14DRAFT_573877</name>
</gene>
<comment type="caution">
    <text evidence="2">The sequence shown here is derived from an EMBL/GenBank/DDBJ whole genome shotgun (WGS) entry which is preliminary data.</text>
</comment>
<feature type="domain" description="BTB" evidence="1">
    <location>
        <begin position="20"/>
        <end position="93"/>
    </location>
</feature>
<organism evidence="2 3">
    <name type="scientific">Mycena pura</name>
    <dbReference type="NCBI Taxonomy" id="153505"/>
    <lineage>
        <taxon>Eukaryota</taxon>
        <taxon>Fungi</taxon>
        <taxon>Dikarya</taxon>
        <taxon>Basidiomycota</taxon>
        <taxon>Agaricomycotina</taxon>
        <taxon>Agaricomycetes</taxon>
        <taxon>Agaricomycetidae</taxon>
        <taxon>Agaricales</taxon>
        <taxon>Marasmiineae</taxon>
        <taxon>Mycenaceae</taxon>
        <taxon>Mycena</taxon>
    </lineage>
</organism>
<dbReference type="Gene3D" id="3.30.710.10">
    <property type="entry name" value="Potassium Channel Kv1.1, Chain A"/>
    <property type="match status" value="1"/>
</dbReference>
<dbReference type="EMBL" id="JARJCW010000076">
    <property type="protein sequence ID" value="KAJ7197728.1"/>
    <property type="molecule type" value="Genomic_DNA"/>
</dbReference>
<proteinExistence type="predicted"/>
<keyword evidence="3" id="KW-1185">Reference proteome</keyword>
<sequence>MATSATSNFRKNDDLWFSPEVIILRAQNHVFRIFVSILRAKSSVFADMFSFPSPPTSEVETIDGIQVVDLHDDPEELGAFLKAIFDADFFLPPPTKTTTKLQDIIGILRMAHKYDVAFLRRRALEHLDLLYPIHLPGFEAFEGWDSVDHLLYSSEKDRHLIVIKAAVEVGATWLLPAAYYYLCASTDIREIMTDGSSWNDIGDPQKMACITGYTALLQYSPKMWQSLMTPSDEDICRDTAECDARRLELASALVSLGSIRHALGMLDPAWWASARQMFCLLCYSDTEHQYSLTKQEFWEELPSLFGLPAWSDLEIARISALNEATNHSAT</sequence>
<reference evidence="2" key="1">
    <citation type="submission" date="2023-03" db="EMBL/GenBank/DDBJ databases">
        <title>Massive genome expansion in bonnet fungi (Mycena s.s.) driven by repeated elements and novel gene families across ecological guilds.</title>
        <authorList>
            <consortium name="Lawrence Berkeley National Laboratory"/>
            <person name="Harder C.B."/>
            <person name="Miyauchi S."/>
            <person name="Viragh M."/>
            <person name="Kuo A."/>
            <person name="Thoen E."/>
            <person name="Andreopoulos B."/>
            <person name="Lu D."/>
            <person name="Skrede I."/>
            <person name="Drula E."/>
            <person name="Henrissat B."/>
            <person name="Morin E."/>
            <person name="Kohler A."/>
            <person name="Barry K."/>
            <person name="LaButti K."/>
            <person name="Morin E."/>
            <person name="Salamov A."/>
            <person name="Lipzen A."/>
            <person name="Mereny Z."/>
            <person name="Hegedus B."/>
            <person name="Baldrian P."/>
            <person name="Stursova M."/>
            <person name="Weitz H."/>
            <person name="Taylor A."/>
            <person name="Grigoriev I.V."/>
            <person name="Nagy L.G."/>
            <person name="Martin F."/>
            <person name="Kauserud H."/>
        </authorList>
    </citation>
    <scope>NUCLEOTIDE SEQUENCE</scope>
    <source>
        <strain evidence="2">9144</strain>
    </source>
</reference>
<accession>A0AAD6UYU1</accession>
<dbReference type="Proteomes" id="UP001219525">
    <property type="component" value="Unassembled WGS sequence"/>
</dbReference>
<dbReference type="PROSITE" id="PS50097">
    <property type="entry name" value="BTB"/>
    <property type="match status" value="1"/>
</dbReference>
<dbReference type="SUPFAM" id="SSF54695">
    <property type="entry name" value="POZ domain"/>
    <property type="match status" value="1"/>
</dbReference>
<dbReference type="SMART" id="SM00225">
    <property type="entry name" value="BTB"/>
    <property type="match status" value="1"/>
</dbReference>
<dbReference type="AlphaFoldDB" id="A0AAD6UYU1"/>